<name>A0A5S5C430_9BACL</name>
<feature type="domain" description="BIG2" evidence="6">
    <location>
        <begin position="444"/>
        <end position="520"/>
    </location>
</feature>
<dbReference type="Pfam" id="PF22637">
    <property type="entry name" value="CBM_4_9_1"/>
    <property type="match status" value="2"/>
</dbReference>
<dbReference type="InterPro" id="IPR038970">
    <property type="entry name" value="Lyase_8"/>
</dbReference>
<dbReference type="InterPro" id="IPR014718">
    <property type="entry name" value="GH-type_carb-bd"/>
</dbReference>
<dbReference type="SUPFAM" id="SSF48230">
    <property type="entry name" value="Chondroitin AC/alginate lyase"/>
    <property type="match status" value="1"/>
</dbReference>
<accession>A0A5S5C430</accession>
<evidence type="ECO:0000256" key="3">
    <source>
        <dbReference type="ARBA" id="ARBA00023239"/>
    </source>
</evidence>
<feature type="signal peptide" evidence="5">
    <location>
        <begin position="1"/>
        <end position="25"/>
    </location>
</feature>
<dbReference type="SUPFAM" id="SSF49373">
    <property type="entry name" value="Invasin/intimin cell-adhesion fragments"/>
    <property type="match status" value="2"/>
</dbReference>
<evidence type="ECO:0000256" key="1">
    <source>
        <dbReference type="ARBA" id="ARBA00006699"/>
    </source>
</evidence>
<dbReference type="InterPro" id="IPR011013">
    <property type="entry name" value="Gal_mutarotase_sf_dom"/>
</dbReference>
<sequence length="1285" mass="136928">MTMWSKIAFVAAACLLSLTIISPFASLTTRGTEPPVAHAAGINLLANPGLEATEASSAWPGGLKPTSWSTWSASGKPQFAWDTAVKAEGAASVSIGGAVVSRGAITQTVQAQAMQTYRLTYRIKTDAVTAYSGARARVQFKQGSAQLSIVYAMGVQSTRDWQRVEFIFTAPPGADNMSVQAMLESGTGTVWYDDFMLETWTPAQSVTLADAAVTVAQGEERALQAVIEPADASSQSLIWTAYDPRIATVTPSGVVRGISPGTTKVAAETPDGKLKAVASITVTGLERNGSFEATSAMTGWSQSIGATGWSTWTANGTPSYAVDASASVTGSSAVRISASKPARGAIVQEIGGIEAGAAYRLTARLKTSAVNQEQGARIRIQFYKGGTSVGAVYTSALTGTTDWASVERTAVAPAGADKARIELFLEHSKGTVWADDVAFARWTPIGSLTIREDQLHVQQGKTVYAPVTIGPADASPTALVWESSNPAIAAVDGGFIEGIALGQTVITVRTADGSVRDTVPVQVVAGETDRFDALRASWRDHMLGEQAYLETDPLMNGIVAGMAEQAQYVRSKMLQGKERRYLWPEADKSYDSAGITTSFRHLTTMAKAFVMEGSPVRGEPALYDAIMDGLDWMLEQEYFEGQVEYGNWWNWEIGGPQALNNLLVLLDGIADEQHVRKATAAIQYFLPDPSVNRIRVNSPFPATGANLVDNVKVYIVAGALAEQAALLETARNAIGPVFDEVTSGDGFYADGSFIQHTNVAYTGSYGNVLLSGIGEVLHILHGTDWEVTDPDRSNVYKWVETAFEPLMTSGAMMEIVRGRAISRAADTGRSVGHDIIDAVILLAQSADGSDRTTLLGKAKSWIEADTARDHVGQLKDLNKMKRARELLADESVAPATVPVTAKVFANMDKAVQQRPGYSFGLSLYSSRTLNYEYMNDENRKGWYTSEGMTYLYNDDLTQYDDGFWPTVDAYRLPGTTVDTRQRGDGDGQAVMRNPGVGGAVLDGQFAAVGMDLQGWSSTLTAKKAWFMLDNEIVALGAGITSTDNRAIETIVENRKLFDANQGLSINGEAQSAALGWTAERSDVSSAYLSGKTPSTGIGYYFPGGASVKGIREARTASWSDINGGQSRTPLTRNYVTLWMDHGANPAGASYAYAILPNRADDQVNAYAANPDFEVIANTAEAQVIREHALGISGGLFWAPGASAGGITVSLPAAVMVRETEGEIIVAVSDPSMLAQGAIDVELALRAVDAIEADAGVTVTELGERIKLSVEVGGAKGRTFEVRLAK</sequence>
<dbReference type="Pfam" id="PF02884">
    <property type="entry name" value="Lyase_8_C"/>
    <property type="match status" value="1"/>
</dbReference>
<dbReference type="SUPFAM" id="SSF74650">
    <property type="entry name" value="Galactose mutarotase-like"/>
    <property type="match status" value="1"/>
</dbReference>
<organism evidence="7 8">
    <name type="scientific">Paenibacillus methanolicus</name>
    <dbReference type="NCBI Taxonomy" id="582686"/>
    <lineage>
        <taxon>Bacteria</taxon>
        <taxon>Bacillati</taxon>
        <taxon>Bacillota</taxon>
        <taxon>Bacilli</taxon>
        <taxon>Bacillales</taxon>
        <taxon>Paenibacillaceae</taxon>
        <taxon>Paenibacillus</taxon>
    </lineage>
</organism>
<keyword evidence="2 5" id="KW-0732">Signal</keyword>
<dbReference type="Gene3D" id="2.60.40.1080">
    <property type="match status" value="2"/>
</dbReference>
<dbReference type="GO" id="GO:0016837">
    <property type="term" value="F:carbon-oxygen lyase activity, acting on polysaccharides"/>
    <property type="evidence" value="ECO:0007669"/>
    <property type="project" value="UniProtKB-ARBA"/>
</dbReference>
<dbReference type="Gene3D" id="1.50.10.100">
    <property type="entry name" value="Chondroitin AC/alginate lyase"/>
    <property type="match status" value="1"/>
</dbReference>
<protein>
    <submittedName>
        <fullName evidence="7">Ig-like protein group 2</fullName>
    </submittedName>
</protein>
<dbReference type="InterPro" id="IPR008929">
    <property type="entry name" value="Chondroitin_lyas"/>
</dbReference>
<proteinExistence type="inferred from homology"/>
<evidence type="ECO:0000259" key="6">
    <source>
        <dbReference type="SMART" id="SM00635"/>
    </source>
</evidence>
<dbReference type="SUPFAM" id="SSF49863">
    <property type="entry name" value="Hyaluronate lyase-like, C-terminal domain"/>
    <property type="match status" value="1"/>
</dbReference>
<comment type="caution">
    <text evidence="7">The sequence shown here is derived from an EMBL/GenBank/DDBJ whole genome shotgun (WGS) entry which is preliminary data.</text>
</comment>
<feature type="active site" evidence="4">
    <location>
        <position position="756"/>
    </location>
</feature>
<dbReference type="Pfam" id="PF02278">
    <property type="entry name" value="Lyase_8"/>
    <property type="match status" value="1"/>
</dbReference>
<dbReference type="GO" id="GO:0005576">
    <property type="term" value="C:extracellular region"/>
    <property type="evidence" value="ECO:0007669"/>
    <property type="project" value="InterPro"/>
</dbReference>
<gene>
    <name evidence="7" type="ORF">BCM02_107160</name>
</gene>
<dbReference type="InterPro" id="IPR008964">
    <property type="entry name" value="Invasin/intimin_cell_adhesion"/>
</dbReference>
<dbReference type="InterPro" id="IPR011071">
    <property type="entry name" value="Lyase_8-like_C"/>
</dbReference>
<dbReference type="Gene3D" id="2.60.120.260">
    <property type="entry name" value="Galactose-binding domain-like"/>
    <property type="match status" value="2"/>
</dbReference>
<keyword evidence="8" id="KW-1185">Reference proteome</keyword>
<dbReference type="EMBL" id="VNHS01000007">
    <property type="protein sequence ID" value="TYP73176.1"/>
    <property type="molecule type" value="Genomic_DNA"/>
</dbReference>
<dbReference type="InterPro" id="IPR054563">
    <property type="entry name" value="HylB-like_N"/>
</dbReference>
<dbReference type="Proteomes" id="UP000323257">
    <property type="component" value="Unassembled WGS sequence"/>
</dbReference>
<dbReference type="SUPFAM" id="SSF49785">
    <property type="entry name" value="Galactose-binding domain-like"/>
    <property type="match status" value="2"/>
</dbReference>
<reference evidence="7 8" key="1">
    <citation type="submission" date="2019-07" db="EMBL/GenBank/DDBJ databases">
        <title>Genomic Encyclopedia of Type Strains, Phase III (KMG-III): the genomes of soil and plant-associated and newly described type strains.</title>
        <authorList>
            <person name="Whitman W."/>
        </authorList>
    </citation>
    <scope>NUCLEOTIDE SEQUENCE [LARGE SCALE GENOMIC DNA]</scope>
    <source>
        <strain evidence="7 8">BL24</strain>
    </source>
</reference>
<dbReference type="OrthoDB" id="6636047at2"/>
<evidence type="ECO:0000256" key="4">
    <source>
        <dbReference type="PIRSR" id="PIRSR638970-1"/>
    </source>
</evidence>
<feature type="active site" evidence="4">
    <location>
        <position position="765"/>
    </location>
</feature>
<dbReference type="Pfam" id="PF02368">
    <property type="entry name" value="Big_2"/>
    <property type="match status" value="2"/>
</dbReference>
<dbReference type="InterPro" id="IPR003159">
    <property type="entry name" value="Lyase_8_central_dom"/>
</dbReference>
<dbReference type="InterPro" id="IPR003343">
    <property type="entry name" value="Big_2"/>
</dbReference>
<evidence type="ECO:0000313" key="7">
    <source>
        <dbReference type="EMBL" id="TYP73176.1"/>
    </source>
</evidence>
<dbReference type="SMART" id="SM00635">
    <property type="entry name" value="BID_2"/>
    <property type="match status" value="2"/>
</dbReference>
<dbReference type="InterPro" id="IPR012970">
    <property type="entry name" value="Lyase_8_alpha_N"/>
</dbReference>
<dbReference type="InterPro" id="IPR008979">
    <property type="entry name" value="Galactose-bd-like_sf"/>
</dbReference>
<dbReference type="CDD" id="cd01083">
    <property type="entry name" value="GAG_Lyase"/>
    <property type="match status" value="1"/>
</dbReference>
<dbReference type="PANTHER" id="PTHR38481">
    <property type="entry name" value="HYALURONATE LYASE"/>
    <property type="match status" value="1"/>
</dbReference>
<evidence type="ECO:0000313" key="8">
    <source>
        <dbReference type="Proteomes" id="UP000323257"/>
    </source>
</evidence>
<dbReference type="PANTHER" id="PTHR38481:SF1">
    <property type="entry name" value="HYALURONATE LYASE"/>
    <property type="match status" value="1"/>
</dbReference>
<dbReference type="GO" id="GO:0030246">
    <property type="term" value="F:carbohydrate binding"/>
    <property type="evidence" value="ECO:0007669"/>
    <property type="project" value="InterPro"/>
</dbReference>
<dbReference type="GO" id="GO:0005975">
    <property type="term" value="P:carbohydrate metabolic process"/>
    <property type="evidence" value="ECO:0007669"/>
    <property type="project" value="InterPro"/>
</dbReference>
<dbReference type="InterPro" id="IPR004103">
    <property type="entry name" value="Lyase_8_C"/>
</dbReference>
<feature type="domain" description="BIG2" evidence="6">
    <location>
        <begin position="202"/>
        <end position="279"/>
    </location>
</feature>
<evidence type="ECO:0000256" key="5">
    <source>
        <dbReference type="SAM" id="SignalP"/>
    </source>
</evidence>
<keyword evidence="3" id="KW-0456">Lyase</keyword>
<feature type="chain" id="PRO_5024376268" evidence="5">
    <location>
        <begin position="26"/>
        <end position="1285"/>
    </location>
</feature>
<feature type="active site" evidence="4">
    <location>
        <position position="819"/>
    </location>
</feature>
<dbReference type="Pfam" id="PF08124">
    <property type="entry name" value="Lyase_8_N"/>
    <property type="match status" value="1"/>
</dbReference>
<dbReference type="Gene3D" id="2.70.98.10">
    <property type="match status" value="1"/>
</dbReference>
<comment type="similarity">
    <text evidence="1">Belongs to the polysaccharide lyase 8 family.</text>
</comment>
<evidence type="ECO:0000256" key="2">
    <source>
        <dbReference type="ARBA" id="ARBA00022729"/>
    </source>
</evidence>
<dbReference type="Gene3D" id="2.60.220.10">
    <property type="entry name" value="Polysaccharide lyase family 8-like, C-terminal"/>
    <property type="match status" value="1"/>
</dbReference>